<evidence type="ECO:0000313" key="5">
    <source>
        <dbReference type="EMBL" id="EAX87595.1"/>
    </source>
</evidence>
<dbReference type="SMART" id="SM00248">
    <property type="entry name" value="ANK"/>
    <property type="match status" value="7"/>
</dbReference>
<keyword evidence="2 3" id="KW-0040">ANK repeat</keyword>
<gene>
    <name evidence="5" type="ORF">TVAG_136990</name>
</gene>
<dbReference type="KEGG" id="tva:4745252"/>
<dbReference type="InterPro" id="IPR002110">
    <property type="entry name" value="Ankyrin_rpt"/>
</dbReference>
<evidence type="ECO:0000259" key="4">
    <source>
        <dbReference type="Pfam" id="PF11929"/>
    </source>
</evidence>
<dbReference type="OrthoDB" id="539213at2759"/>
<accession>A2G5G8</accession>
<dbReference type="Pfam" id="PF12796">
    <property type="entry name" value="Ank_2"/>
    <property type="match status" value="1"/>
</dbReference>
<dbReference type="VEuPathDB" id="TrichDB:TVAG_136990"/>
<dbReference type="PANTHER" id="PTHR24198:SF165">
    <property type="entry name" value="ANKYRIN REPEAT-CONTAINING PROTEIN-RELATED"/>
    <property type="match status" value="1"/>
</dbReference>
<dbReference type="Gene3D" id="1.25.40.20">
    <property type="entry name" value="Ankyrin repeat-containing domain"/>
    <property type="match status" value="1"/>
</dbReference>
<dbReference type="InParanoid" id="A2G5G8"/>
<reference evidence="5" key="1">
    <citation type="submission" date="2006-10" db="EMBL/GenBank/DDBJ databases">
        <authorList>
            <person name="Amadeo P."/>
            <person name="Zhao Q."/>
            <person name="Wortman J."/>
            <person name="Fraser-Liggett C."/>
            <person name="Carlton J."/>
        </authorList>
    </citation>
    <scope>NUCLEOTIDE SEQUENCE</scope>
    <source>
        <strain evidence="5">G3</strain>
    </source>
</reference>
<evidence type="ECO:0000256" key="3">
    <source>
        <dbReference type="PROSITE-ProRule" id="PRU00023"/>
    </source>
</evidence>
<dbReference type="InterPro" id="IPR036770">
    <property type="entry name" value="Ankyrin_rpt-contain_sf"/>
</dbReference>
<dbReference type="Pfam" id="PF11929">
    <property type="entry name" value="DUF3447"/>
    <property type="match status" value="1"/>
</dbReference>
<feature type="repeat" description="ANK" evidence="3">
    <location>
        <begin position="262"/>
        <end position="294"/>
    </location>
</feature>
<dbReference type="PROSITE" id="PS50088">
    <property type="entry name" value="ANK_REPEAT"/>
    <property type="match status" value="2"/>
</dbReference>
<keyword evidence="1" id="KW-0677">Repeat</keyword>
<evidence type="ECO:0000256" key="1">
    <source>
        <dbReference type="ARBA" id="ARBA00022737"/>
    </source>
</evidence>
<keyword evidence="6" id="KW-1185">Reference proteome</keyword>
<organism evidence="5 6">
    <name type="scientific">Trichomonas vaginalis (strain ATCC PRA-98 / G3)</name>
    <dbReference type="NCBI Taxonomy" id="412133"/>
    <lineage>
        <taxon>Eukaryota</taxon>
        <taxon>Metamonada</taxon>
        <taxon>Parabasalia</taxon>
        <taxon>Trichomonadida</taxon>
        <taxon>Trichomonadidae</taxon>
        <taxon>Trichomonas</taxon>
    </lineage>
</organism>
<dbReference type="Pfam" id="PF13637">
    <property type="entry name" value="Ank_4"/>
    <property type="match status" value="1"/>
</dbReference>
<proteinExistence type="predicted"/>
<sequence>MSDFAYKNSKIQDILEIYDKSSILHSIFQDNAQKLAKFANATNFDVDTSIEGNNLIDHCAFYGSVECFRFLVCNQAKVTMKTLENACLGGDNEIIQFCEQKFLPNMRCINNSVVAHHNDIANYLQSKYDLEYSWSKCTFSYNIEMFLAKLCSIKEINSPDNGGFIAFPSAARFCIPSLINLLISKGANIKSRDFNKLTALDHCCILDSLDICKLLIDNKMDVEDTSIYKITPLTYCSANDSYEVAKFLIEQCHANVNARDVIGSTPLIYASEGNSVKVAQLLIENGASVDDEDEFSKTPLMACAQYDSVDVAKILIEKGAFIEKTDKFNQTVLMKCAMSDACKLTKLLIEKRANIEAVDVNKYDALMISVDCDSKNVEKLLREYKKDYKIKVL</sequence>
<dbReference type="STRING" id="5722.A2G5G8"/>
<dbReference type="SMR" id="A2G5G8"/>
<reference evidence="5" key="2">
    <citation type="journal article" date="2007" name="Science">
        <title>Draft genome sequence of the sexually transmitted pathogen Trichomonas vaginalis.</title>
        <authorList>
            <person name="Carlton J.M."/>
            <person name="Hirt R.P."/>
            <person name="Silva J.C."/>
            <person name="Delcher A.L."/>
            <person name="Schatz M."/>
            <person name="Zhao Q."/>
            <person name="Wortman J.R."/>
            <person name="Bidwell S.L."/>
            <person name="Alsmark U.C.M."/>
            <person name="Besteiro S."/>
            <person name="Sicheritz-Ponten T."/>
            <person name="Noel C.J."/>
            <person name="Dacks J.B."/>
            <person name="Foster P.G."/>
            <person name="Simillion C."/>
            <person name="Van de Peer Y."/>
            <person name="Miranda-Saavedra D."/>
            <person name="Barton G.J."/>
            <person name="Westrop G.D."/>
            <person name="Mueller S."/>
            <person name="Dessi D."/>
            <person name="Fiori P.L."/>
            <person name="Ren Q."/>
            <person name="Paulsen I."/>
            <person name="Zhang H."/>
            <person name="Bastida-Corcuera F.D."/>
            <person name="Simoes-Barbosa A."/>
            <person name="Brown M.T."/>
            <person name="Hayes R.D."/>
            <person name="Mukherjee M."/>
            <person name="Okumura C.Y."/>
            <person name="Schneider R."/>
            <person name="Smith A.J."/>
            <person name="Vanacova S."/>
            <person name="Villalvazo M."/>
            <person name="Haas B.J."/>
            <person name="Pertea M."/>
            <person name="Feldblyum T.V."/>
            <person name="Utterback T.R."/>
            <person name="Shu C.L."/>
            <person name="Osoegawa K."/>
            <person name="de Jong P.J."/>
            <person name="Hrdy I."/>
            <person name="Horvathova L."/>
            <person name="Zubacova Z."/>
            <person name="Dolezal P."/>
            <person name="Malik S.B."/>
            <person name="Logsdon J.M. Jr."/>
            <person name="Henze K."/>
            <person name="Gupta A."/>
            <person name="Wang C.C."/>
            <person name="Dunne R.L."/>
            <person name="Upcroft J.A."/>
            <person name="Upcroft P."/>
            <person name="White O."/>
            <person name="Salzberg S.L."/>
            <person name="Tang P."/>
            <person name="Chiu C.-H."/>
            <person name="Lee Y.-S."/>
            <person name="Embley T.M."/>
            <person name="Coombs G.H."/>
            <person name="Mottram J.C."/>
            <person name="Tachezy J."/>
            <person name="Fraser-Liggett C.M."/>
            <person name="Johnson P.J."/>
        </authorList>
    </citation>
    <scope>NUCLEOTIDE SEQUENCE [LARGE SCALE GENOMIC DNA]</scope>
    <source>
        <strain evidence="5">G3</strain>
    </source>
</reference>
<feature type="repeat" description="ANK" evidence="3">
    <location>
        <begin position="295"/>
        <end position="327"/>
    </location>
</feature>
<dbReference type="RefSeq" id="XP_001300525.1">
    <property type="nucleotide sequence ID" value="XM_001300524.1"/>
</dbReference>
<name>A2G5G8_TRIV3</name>
<evidence type="ECO:0000313" key="6">
    <source>
        <dbReference type="Proteomes" id="UP000001542"/>
    </source>
</evidence>
<dbReference type="SUPFAM" id="SSF48403">
    <property type="entry name" value="Ankyrin repeat"/>
    <property type="match status" value="1"/>
</dbReference>
<feature type="domain" description="DUF3447" evidence="4">
    <location>
        <begin position="76"/>
        <end position="148"/>
    </location>
</feature>
<dbReference type="Proteomes" id="UP000001542">
    <property type="component" value="Unassembled WGS sequence"/>
</dbReference>
<dbReference type="InterPro" id="IPR020683">
    <property type="entry name" value="DUF3447"/>
</dbReference>
<dbReference type="PROSITE" id="PS50297">
    <property type="entry name" value="ANK_REP_REGION"/>
    <property type="match status" value="1"/>
</dbReference>
<dbReference type="PANTHER" id="PTHR24198">
    <property type="entry name" value="ANKYRIN REPEAT AND PROTEIN KINASE DOMAIN-CONTAINING PROTEIN"/>
    <property type="match status" value="1"/>
</dbReference>
<dbReference type="eggNOG" id="KOG0502">
    <property type="taxonomic scope" value="Eukaryota"/>
</dbReference>
<dbReference type="EMBL" id="DS114425">
    <property type="protein sequence ID" value="EAX87595.1"/>
    <property type="molecule type" value="Genomic_DNA"/>
</dbReference>
<dbReference type="VEuPathDB" id="TrichDB:TVAGG3_0367760"/>
<protein>
    <submittedName>
        <fullName evidence="5">Ankyrin repeat protein, putative</fullName>
    </submittedName>
</protein>
<dbReference type="AlphaFoldDB" id="A2G5G8"/>
<evidence type="ECO:0000256" key="2">
    <source>
        <dbReference type="ARBA" id="ARBA00023043"/>
    </source>
</evidence>